<evidence type="ECO:0000256" key="19">
    <source>
        <dbReference type="ARBA" id="ARBA00047847"/>
    </source>
</evidence>
<evidence type="ECO:0000256" key="17">
    <source>
        <dbReference type="ARBA" id="ARBA00023180"/>
    </source>
</evidence>
<comment type="similarity">
    <text evidence="5">Belongs to the glycosyltransferase 14 family. XylT subfamily.</text>
</comment>
<dbReference type="OrthoDB" id="2019572at2759"/>
<dbReference type="GO" id="GO:0046872">
    <property type="term" value="F:metal ion binding"/>
    <property type="evidence" value="ECO:0007669"/>
    <property type="project" value="UniProtKB-KW"/>
</dbReference>
<dbReference type="GO" id="GO:0015012">
    <property type="term" value="P:heparan sulfate proteoglycan biosynthetic process"/>
    <property type="evidence" value="ECO:0007669"/>
    <property type="project" value="TreeGrafter"/>
</dbReference>
<evidence type="ECO:0000313" key="21">
    <source>
        <dbReference type="Proteomes" id="UP000699462"/>
    </source>
</evidence>
<comment type="catalytic activity">
    <reaction evidence="19">
        <text>UDP-alpha-D-xylose + L-seryl-[protein] = 3-O-(beta-D-xylosyl)-L-seryl-[protein] + UDP + H(+)</text>
        <dbReference type="Rhea" id="RHEA:50192"/>
        <dbReference type="Rhea" id="RHEA-COMP:9863"/>
        <dbReference type="Rhea" id="RHEA-COMP:12567"/>
        <dbReference type="ChEBI" id="CHEBI:15378"/>
        <dbReference type="ChEBI" id="CHEBI:29999"/>
        <dbReference type="ChEBI" id="CHEBI:57632"/>
        <dbReference type="ChEBI" id="CHEBI:58223"/>
        <dbReference type="ChEBI" id="CHEBI:132085"/>
        <dbReference type="EC" id="2.4.2.26"/>
    </reaction>
</comment>
<evidence type="ECO:0000313" key="20">
    <source>
        <dbReference type="EMBL" id="KAF8562930.1"/>
    </source>
</evidence>
<gene>
    <name evidence="20" type="ORF">P879_06085</name>
</gene>
<evidence type="ECO:0000256" key="9">
    <source>
        <dbReference type="ARBA" id="ARBA00022692"/>
    </source>
</evidence>
<evidence type="ECO:0000256" key="8">
    <source>
        <dbReference type="ARBA" id="ARBA00022679"/>
    </source>
</evidence>
<evidence type="ECO:0000256" key="5">
    <source>
        <dbReference type="ARBA" id="ARBA00010195"/>
    </source>
</evidence>
<comment type="subcellular location">
    <subcellularLocation>
        <location evidence="2">Endoplasmic reticulum membrane</location>
        <topology evidence="2">Single-pass type II membrane protein</topology>
    </subcellularLocation>
    <subcellularLocation>
        <location evidence="1">Golgi apparatus membrane</location>
        <topology evidence="1">Single-pass type II membrane protein</topology>
    </subcellularLocation>
</comment>
<sequence length="869" mass="98286">MERFSGSLTVLVGFLLIASCCSYFLLSFNAFELLFRPTPIPIHHLSTAFEFNSTDVCFSSQHPAWNAFQRASSSFCKSYLKKIMCSGVANQTVHINSQCPNRRNVTLSVKYLGCYRIDQEKLLPIILQEPISMDACVQFCQLTGVRYAFTTANQVCACSRNRLSPDYRTDEYVCLRRCLLISQINRVGDQLLPNCSNPVFIHVTDTGAIAPLHLPAAPLVIYNRPPDIQSVRIVYLLVWHGRGWLHTRRVFHLLFHPRHFYYIHVDLRSDYLYQHALELAQRYPQNVHVTSNRRATEWGGTDLLWMMLSAMNEMLTQLANWQWDFLINLSAADMLIRPHAYLVAYLSTHPGKIFLGSNPNMPRFVVAQGMDRIFAYCDKHIWHLGRRPYPTGIVFDGGSDWMVLPREFVDYIVHSQDAVLTKLKQYATYSLLPVEMFFHVLAQNTRFCTSVISSSLRFVHWDRPRGCECKHDTIVDWCGCSPVAFRGPQDRTQLCEVVGGCSSHPPTTKPVFFARKFDPTIDLGSMNFVATSLLGANDDFATTNFYLENIFSSHYDSPETPPSWSLTLPFVTEMILTKLASASKYLSFPRTVKQLNVFAFFNATDQIETTWLSGTNSPFRHIPPKMILQTFADFDANDTITIPVLVEAVVQPPFVGYISSVPLSSLSHGDIVYAEVTNMFDAKEQFVRNYPRLMTVNDSLKLVLFWKGLSSAVHNSASQSTTVLLSLGSPSGQNCVTSLPTIMTKNQQTQSAFACPSCFLFVIALGQMFNNCFSIMPGLWHVHIRSASNQQLEVPFFLFPSSQSQISARWLTGALTPSSPWSDVHALDHCLGAVNFTEQLRQSTYPSELDCVHKPWSTFAVHPKSVLPL</sequence>
<keyword evidence="17" id="KW-0325">Glycoprotein</keyword>
<keyword evidence="14" id="KW-0333">Golgi apparatus</keyword>
<accession>A0A8T0D510</accession>
<keyword evidence="9" id="KW-0812">Transmembrane</keyword>
<dbReference type="EMBL" id="JTDF01015841">
    <property type="protein sequence ID" value="KAF8562930.1"/>
    <property type="molecule type" value="Genomic_DNA"/>
</dbReference>
<keyword evidence="21" id="KW-1185">Reference proteome</keyword>
<dbReference type="Pfam" id="PF02485">
    <property type="entry name" value="Branch"/>
    <property type="match status" value="1"/>
</dbReference>
<name>A0A8T0D510_9TREM</name>
<dbReference type="PANTHER" id="PTHR46025:SF3">
    <property type="entry name" value="XYLOSYLTRANSFERASE OXT"/>
    <property type="match status" value="1"/>
</dbReference>
<evidence type="ECO:0000256" key="7">
    <source>
        <dbReference type="ARBA" id="ARBA00022676"/>
    </source>
</evidence>
<evidence type="ECO:0000256" key="4">
    <source>
        <dbReference type="ARBA" id="ARBA00005093"/>
    </source>
</evidence>
<evidence type="ECO:0000256" key="16">
    <source>
        <dbReference type="ARBA" id="ARBA00023157"/>
    </source>
</evidence>
<dbReference type="PANTHER" id="PTHR46025">
    <property type="entry name" value="XYLOSYLTRANSFERASE OXT"/>
    <property type="match status" value="1"/>
</dbReference>
<evidence type="ECO:0000256" key="12">
    <source>
        <dbReference type="ARBA" id="ARBA00022968"/>
    </source>
</evidence>
<evidence type="ECO:0000256" key="14">
    <source>
        <dbReference type="ARBA" id="ARBA00023034"/>
    </source>
</evidence>
<keyword evidence="13" id="KW-1133">Transmembrane helix</keyword>
<dbReference type="InterPro" id="IPR003406">
    <property type="entry name" value="Glyco_trans_14"/>
</dbReference>
<comment type="pathway">
    <text evidence="3">Glycan metabolism; chondroitin sulfate biosynthesis.</text>
</comment>
<evidence type="ECO:0000256" key="10">
    <source>
        <dbReference type="ARBA" id="ARBA00022723"/>
    </source>
</evidence>
<evidence type="ECO:0000256" key="3">
    <source>
        <dbReference type="ARBA" id="ARBA00004840"/>
    </source>
</evidence>
<dbReference type="EC" id="2.4.2.26" evidence="6"/>
<keyword evidence="11" id="KW-0256">Endoplasmic reticulum</keyword>
<dbReference type="GO" id="GO:0005789">
    <property type="term" value="C:endoplasmic reticulum membrane"/>
    <property type="evidence" value="ECO:0007669"/>
    <property type="project" value="UniProtKB-SubCell"/>
</dbReference>
<keyword evidence="15" id="KW-0472">Membrane</keyword>
<proteinExistence type="inferred from homology"/>
<keyword evidence="7" id="KW-0328">Glycosyltransferase</keyword>
<dbReference type="AlphaFoldDB" id="A0A8T0D510"/>
<comment type="caution">
    <text evidence="20">The sequence shown here is derived from an EMBL/GenBank/DDBJ whole genome shotgun (WGS) entry which is preliminary data.</text>
</comment>
<protein>
    <recommendedName>
        <fullName evidence="6">protein xylosyltransferase</fullName>
        <ecNumber evidence="6">2.4.2.26</ecNumber>
    </recommendedName>
    <alternativeName>
        <fullName evidence="18">Peptide O-xylosyltransferase</fullName>
    </alternativeName>
</protein>
<dbReference type="InterPro" id="IPR043538">
    <property type="entry name" value="XYLT"/>
</dbReference>
<evidence type="ECO:0000256" key="18">
    <source>
        <dbReference type="ARBA" id="ARBA00042865"/>
    </source>
</evidence>
<organism evidence="20 21">
    <name type="scientific">Paragonimus westermani</name>
    <dbReference type="NCBI Taxonomy" id="34504"/>
    <lineage>
        <taxon>Eukaryota</taxon>
        <taxon>Metazoa</taxon>
        <taxon>Spiralia</taxon>
        <taxon>Lophotrochozoa</taxon>
        <taxon>Platyhelminthes</taxon>
        <taxon>Trematoda</taxon>
        <taxon>Digenea</taxon>
        <taxon>Plagiorchiida</taxon>
        <taxon>Troglotremata</taxon>
        <taxon>Troglotrematidae</taxon>
        <taxon>Paragonimus</taxon>
    </lineage>
</organism>
<comment type="pathway">
    <text evidence="4">Glycan metabolism; heparan sulfate biosynthesis.</text>
</comment>
<evidence type="ECO:0000256" key="15">
    <source>
        <dbReference type="ARBA" id="ARBA00023136"/>
    </source>
</evidence>
<evidence type="ECO:0000256" key="2">
    <source>
        <dbReference type="ARBA" id="ARBA00004648"/>
    </source>
</evidence>
<dbReference type="Proteomes" id="UP000699462">
    <property type="component" value="Unassembled WGS sequence"/>
</dbReference>
<evidence type="ECO:0000256" key="6">
    <source>
        <dbReference type="ARBA" id="ARBA00011972"/>
    </source>
</evidence>
<dbReference type="GO" id="GO:0050650">
    <property type="term" value="P:chondroitin sulfate proteoglycan biosynthetic process"/>
    <property type="evidence" value="ECO:0007669"/>
    <property type="project" value="TreeGrafter"/>
</dbReference>
<dbReference type="GO" id="GO:0000139">
    <property type="term" value="C:Golgi membrane"/>
    <property type="evidence" value="ECO:0007669"/>
    <property type="project" value="UniProtKB-SubCell"/>
</dbReference>
<dbReference type="PROSITE" id="PS51257">
    <property type="entry name" value="PROKAR_LIPOPROTEIN"/>
    <property type="match status" value="1"/>
</dbReference>
<evidence type="ECO:0000256" key="13">
    <source>
        <dbReference type="ARBA" id="ARBA00022989"/>
    </source>
</evidence>
<reference evidence="20 21" key="1">
    <citation type="submission" date="2019-07" db="EMBL/GenBank/DDBJ databases">
        <title>Annotation for the trematode Paragonimus westermani.</title>
        <authorList>
            <person name="Choi Y.-J."/>
        </authorList>
    </citation>
    <scope>NUCLEOTIDE SEQUENCE [LARGE SCALE GENOMIC DNA]</scope>
    <source>
        <strain evidence="20">180907_Pwestermani</strain>
    </source>
</reference>
<keyword evidence="16" id="KW-1015">Disulfide bond</keyword>
<evidence type="ECO:0000256" key="1">
    <source>
        <dbReference type="ARBA" id="ARBA00004323"/>
    </source>
</evidence>
<keyword evidence="8" id="KW-0808">Transferase</keyword>
<dbReference type="GO" id="GO:0030158">
    <property type="term" value="F:protein xylosyltransferase activity"/>
    <property type="evidence" value="ECO:0007669"/>
    <property type="project" value="UniProtKB-EC"/>
</dbReference>
<keyword evidence="10" id="KW-0479">Metal-binding</keyword>
<evidence type="ECO:0000256" key="11">
    <source>
        <dbReference type="ARBA" id="ARBA00022824"/>
    </source>
</evidence>
<keyword evidence="12" id="KW-0735">Signal-anchor</keyword>